<accession>A0ABR3N1S7</accession>
<evidence type="ECO:0000256" key="2">
    <source>
        <dbReference type="ARBA" id="ARBA00004308"/>
    </source>
</evidence>
<evidence type="ECO:0000256" key="7">
    <source>
        <dbReference type="ARBA" id="ARBA00022679"/>
    </source>
</evidence>
<dbReference type="Gene3D" id="3.30.2410.10">
    <property type="entry name" value="Hect, E3 ligase catalytic domain"/>
    <property type="match status" value="2"/>
</dbReference>
<evidence type="ECO:0000256" key="1">
    <source>
        <dbReference type="ARBA" id="ARBA00000885"/>
    </source>
</evidence>
<evidence type="ECO:0000256" key="6">
    <source>
        <dbReference type="ARBA" id="ARBA00022490"/>
    </source>
</evidence>
<name>A0ABR3N1S7_9TELE</name>
<evidence type="ECO:0000256" key="3">
    <source>
        <dbReference type="ARBA" id="ARBA00004496"/>
    </source>
</evidence>
<dbReference type="EC" id="2.3.2.26" evidence="5"/>
<sequence>MPEIDVMDWKKNTEYTSGYDLQEPVIQWFWEVVENLTQEERVLLLQFVTGSINMLKLPEYPSKDVLRDRLLVALHCGSYGYTMA</sequence>
<evidence type="ECO:0000256" key="8">
    <source>
        <dbReference type="ARBA" id="ARBA00022737"/>
    </source>
</evidence>
<keyword evidence="10" id="KW-0040">ANK repeat</keyword>
<keyword evidence="9 12" id="KW-0833">Ubl conjugation pathway</keyword>
<evidence type="ECO:0000313" key="15">
    <source>
        <dbReference type="Proteomes" id="UP001558613"/>
    </source>
</evidence>
<evidence type="ECO:0000256" key="10">
    <source>
        <dbReference type="ARBA" id="ARBA00023043"/>
    </source>
</evidence>
<evidence type="ECO:0000256" key="9">
    <source>
        <dbReference type="ARBA" id="ARBA00022786"/>
    </source>
</evidence>
<comment type="caution">
    <text evidence="12">Lacks conserved residue(s) required for the propagation of feature annotation.</text>
</comment>
<comment type="pathway">
    <text evidence="4">Protein modification; protein ubiquitination.</text>
</comment>
<evidence type="ECO:0000259" key="13">
    <source>
        <dbReference type="PROSITE" id="PS50237"/>
    </source>
</evidence>
<dbReference type="PANTHER" id="PTHR11254">
    <property type="entry name" value="HECT DOMAIN UBIQUITIN-PROTEIN LIGASE"/>
    <property type="match status" value="1"/>
</dbReference>
<comment type="caution">
    <text evidence="14">The sequence shown here is derived from an EMBL/GenBank/DDBJ whole genome shotgun (WGS) entry which is preliminary data.</text>
</comment>
<dbReference type="SUPFAM" id="SSF56204">
    <property type="entry name" value="Hect, E3 ligase catalytic domain"/>
    <property type="match status" value="1"/>
</dbReference>
<keyword evidence="6" id="KW-0963">Cytoplasm</keyword>
<proteinExistence type="predicted"/>
<keyword evidence="7" id="KW-0808">Transferase</keyword>
<comment type="catalytic activity">
    <reaction evidence="1">
        <text>S-ubiquitinyl-[E2 ubiquitin-conjugating enzyme]-L-cysteine + [acceptor protein]-L-lysine = [E2 ubiquitin-conjugating enzyme]-L-cysteine + N(6)-ubiquitinyl-[acceptor protein]-L-lysine.</text>
        <dbReference type="EC" id="2.3.2.26"/>
    </reaction>
</comment>
<reference evidence="14 15" key="1">
    <citation type="submission" date="2023-09" db="EMBL/GenBank/DDBJ databases">
        <authorList>
            <person name="Wang M."/>
        </authorList>
    </citation>
    <scope>NUCLEOTIDE SEQUENCE [LARGE SCALE GENOMIC DNA]</scope>
    <source>
        <strain evidence="14">GT-2023</strain>
        <tissue evidence="14">Liver</tissue>
    </source>
</reference>
<keyword evidence="11" id="KW-0472">Membrane</keyword>
<evidence type="ECO:0000256" key="5">
    <source>
        <dbReference type="ARBA" id="ARBA00012485"/>
    </source>
</evidence>
<evidence type="ECO:0000256" key="4">
    <source>
        <dbReference type="ARBA" id="ARBA00004906"/>
    </source>
</evidence>
<evidence type="ECO:0000313" key="14">
    <source>
        <dbReference type="EMBL" id="KAL1270875.1"/>
    </source>
</evidence>
<dbReference type="PANTHER" id="PTHR11254:SF363">
    <property type="entry name" value="E3 UBIQUITIN-PROTEIN LIGASE HACE1"/>
    <property type="match status" value="1"/>
</dbReference>
<organism evidence="14 15">
    <name type="scientific">Cirrhinus molitorella</name>
    <name type="common">mud carp</name>
    <dbReference type="NCBI Taxonomy" id="172907"/>
    <lineage>
        <taxon>Eukaryota</taxon>
        <taxon>Metazoa</taxon>
        <taxon>Chordata</taxon>
        <taxon>Craniata</taxon>
        <taxon>Vertebrata</taxon>
        <taxon>Euteleostomi</taxon>
        <taxon>Actinopterygii</taxon>
        <taxon>Neopterygii</taxon>
        <taxon>Teleostei</taxon>
        <taxon>Ostariophysi</taxon>
        <taxon>Cypriniformes</taxon>
        <taxon>Cyprinidae</taxon>
        <taxon>Labeoninae</taxon>
        <taxon>Labeonini</taxon>
        <taxon>Cirrhinus</taxon>
    </lineage>
</organism>
<dbReference type="Pfam" id="PF00632">
    <property type="entry name" value="HECT"/>
    <property type="match status" value="1"/>
</dbReference>
<dbReference type="InterPro" id="IPR000569">
    <property type="entry name" value="HECT_dom"/>
</dbReference>
<comment type="subcellular location">
    <subcellularLocation>
        <location evidence="3">Cytoplasm</location>
    </subcellularLocation>
    <subcellularLocation>
        <location evidence="2">Endomembrane system</location>
    </subcellularLocation>
</comment>
<feature type="domain" description="HECT" evidence="13">
    <location>
        <begin position="1"/>
        <end position="51"/>
    </location>
</feature>
<feature type="domain" description="HECT" evidence="13">
    <location>
        <begin position="52"/>
        <end position="84"/>
    </location>
</feature>
<keyword evidence="15" id="KW-1185">Reference proteome</keyword>
<keyword evidence="8" id="KW-0677">Repeat</keyword>
<dbReference type="InterPro" id="IPR050409">
    <property type="entry name" value="E3_ubiq-protein_ligase"/>
</dbReference>
<dbReference type="PROSITE" id="PS50237">
    <property type="entry name" value="HECT"/>
    <property type="match status" value="2"/>
</dbReference>
<gene>
    <name evidence="14" type="ORF">QQF64_029891</name>
</gene>
<dbReference type="InterPro" id="IPR035983">
    <property type="entry name" value="Hect_E3_ubiquitin_ligase"/>
</dbReference>
<dbReference type="EMBL" id="JAYMGO010000007">
    <property type="protein sequence ID" value="KAL1270875.1"/>
    <property type="molecule type" value="Genomic_DNA"/>
</dbReference>
<dbReference type="Proteomes" id="UP001558613">
    <property type="component" value="Unassembled WGS sequence"/>
</dbReference>
<evidence type="ECO:0000256" key="11">
    <source>
        <dbReference type="ARBA" id="ARBA00023136"/>
    </source>
</evidence>
<protein>
    <recommendedName>
        <fullName evidence="5">HECT-type E3 ubiquitin transferase</fullName>
        <ecNumber evidence="5">2.3.2.26</ecNumber>
    </recommendedName>
</protein>
<evidence type="ECO:0000256" key="12">
    <source>
        <dbReference type="PROSITE-ProRule" id="PRU00104"/>
    </source>
</evidence>